<feature type="region of interest" description="Disordered" evidence="5">
    <location>
        <begin position="1"/>
        <end position="39"/>
    </location>
</feature>
<evidence type="ECO:0000256" key="5">
    <source>
        <dbReference type="SAM" id="MobiDB-lite"/>
    </source>
</evidence>
<accession>A0ABT4U748</accession>
<evidence type="ECO:0000256" key="1">
    <source>
        <dbReference type="ARBA" id="ARBA00023015"/>
    </source>
</evidence>
<feature type="compositionally biased region" description="Gly residues" evidence="5">
    <location>
        <begin position="226"/>
        <end position="236"/>
    </location>
</feature>
<feature type="domain" description="HTH tetR-type" evidence="6">
    <location>
        <begin position="38"/>
        <end position="96"/>
    </location>
</feature>
<reference evidence="7 8" key="1">
    <citation type="submission" date="2023-01" db="EMBL/GenBank/DDBJ databases">
        <title>Draft genome sequence of Nocardiopsis sp. RSe5-2 isolated from halophytes.</title>
        <authorList>
            <person name="Duangmal K."/>
            <person name="Chantavorakit T."/>
        </authorList>
    </citation>
    <scope>NUCLEOTIDE SEQUENCE [LARGE SCALE GENOMIC DNA]</scope>
    <source>
        <strain evidence="7 8">RSe5-2</strain>
    </source>
</reference>
<dbReference type="Pfam" id="PF00440">
    <property type="entry name" value="TetR_N"/>
    <property type="match status" value="1"/>
</dbReference>
<dbReference type="PANTHER" id="PTHR30055:SF234">
    <property type="entry name" value="HTH-TYPE TRANSCRIPTIONAL REGULATOR BETI"/>
    <property type="match status" value="1"/>
</dbReference>
<comment type="caution">
    <text evidence="7">The sequence shown here is derived from an EMBL/GenBank/DDBJ whole genome shotgun (WGS) entry which is preliminary data.</text>
</comment>
<feature type="compositionally biased region" description="Basic and acidic residues" evidence="5">
    <location>
        <begin position="215"/>
        <end position="225"/>
    </location>
</feature>
<dbReference type="InterPro" id="IPR001647">
    <property type="entry name" value="HTH_TetR"/>
</dbReference>
<organism evidence="7 8">
    <name type="scientific">Nocardiopsis endophytica</name>
    <dbReference type="NCBI Taxonomy" id="3018445"/>
    <lineage>
        <taxon>Bacteria</taxon>
        <taxon>Bacillati</taxon>
        <taxon>Actinomycetota</taxon>
        <taxon>Actinomycetes</taxon>
        <taxon>Streptosporangiales</taxon>
        <taxon>Nocardiopsidaceae</taxon>
        <taxon>Nocardiopsis</taxon>
    </lineage>
</organism>
<keyword evidence="2 4" id="KW-0238">DNA-binding</keyword>
<evidence type="ECO:0000313" key="8">
    <source>
        <dbReference type="Proteomes" id="UP001527866"/>
    </source>
</evidence>
<dbReference type="InterPro" id="IPR050109">
    <property type="entry name" value="HTH-type_TetR-like_transc_reg"/>
</dbReference>
<dbReference type="Pfam" id="PF21597">
    <property type="entry name" value="TetR_C_43"/>
    <property type="match status" value="1"/>
</dbReference>
<dbReference type="RefSeq" id="WP_270687442.1">
    <property type="nucleotide sequence ID" value="NZ_JAQFWQ010000058.1"/>
</dbReference>
<gene>
    <name evidence="7" type="ORF">O4J56_19150</name>
</gene>
<feature type="DNA-binding region" description="H-T-H motif" evidence="4">
    <location>
        <begin position="59"/>
        <end position="78"/>
    </location>
</feature>
<keyword evidence="8" id="KW-1185">Reference proteome</keyword>
<dbReference type="InterPro" id="IPR036271">
    <property type="entry name" value="Tet_transcr_reg_TetR-rel_C_sf"/>
</dbReference>
<dbReference type="SUPFAM" id="SSF46689">
    <property type="entry name" value="Homeodomain-like"/>
    <property type="match status" value="1"/>
</dbReference>
<feature type="region of interest" description="Disordered" evidence="5">
    <location>
        <begin position="213"/>
        <end position="236"/>
    </location>
</feature>
<evidence type="ECO:0000256" key="4">
    <source>
        <dbReference type="PROSITE-ProRule" id="PRU00335"/>
    </source>
</evidence>
<dbReference type="PANTHER" id="PTHR30055">
    <property type="entry name" value="HTH-TYPE TRANSCRIPTIONAL REGULATOR RUTR"/>
    <property type="match status" value="1"/>
</dbReference>
<keyword evidence="1" id="KW-0805">Transcription regulation</keyword>
<name>A0ABT4U748_9ACTN</name>
<dbReference type="PROSITE" id="PS50977">
    <property type="entry name" value="HTH_TETR_2"/>
    <property type="match status" value="1"/>
</dbReference>
<dbReference type="InterPro" id="IPR009057">
    <property type="entry name" value="Homeodomain-like_sf"/>
</dbReference>
<dbReference type="Proteomes" id="UP001527866">
    <property type="component" value="Unassembled WGS sequence"/>
</dbReference>
<evidence type="ECO:0000313" key="7">
    <source>
        <dbReference type="EMBL" id="MDA2812771.1"/>
    </source>
</evidence>
<dbReference type="InterPro" id="IPR049445">
    <property type="entry name" value="TetR_SbtR-like_C"/>
</dbReference>
<dbReference type="EMBL" id="JAQFWQ010000058">
    <property type="protein sequence ID" value="MDA2812771.1"/>
    <property type="molecule type" value="Genomic_DNA"/>
</dbReference>
<evidence type="ECO:0000259" key="6">
    <source>
        <dbReference type="PROSITE" id="PS50977"/>
    </source>
</evidence>
<keyword evidence="3" id="KW-0804">Transcription</keyword>
<evidence type="ECO:0000256" key="3">
    <source>
        <dbReference type="ARBA" id="ARBA00023163"/>
    </source>
</evidence>
<dbReference type="Gene3D" id="1.10.357.10">
    <property type="entry name" value="Tetracycline Repressor, domain 2"/>
    <property type="match status" value="1"/>
</dbReference>
<dbReference type="SUPFAM" id="SSF48498">
    <property type="entry name" value="Tetracyclin repressor-like, C-terminal domain"/>
    <property type="match status" value="1"/>
</dbReference>
<sequence length="236" mass="24564">MSAWQGRPAGAARGVGERDMGNPDEAGGGGAPLRSDAQKNRERILEVALVELTRSPEVPLSAIAKKAGVGQGTFYRNFPSRAALVLEVYSHEMRQVADAAPHLLDKLPPARALRAWMDHLARFALAKAGLAEALSQALGGPGGLAKPGPGPLNEAIALLLRANDEAGTIRPGVVPEDFMLAIAGLWHIGAGEDRKERVTRLFDLVMDGLTAGAPRRRDAGGEGRGGHAGPDAADGG</sequence>
<evidence type="ECO:0000256" key="2">
    <source>
        <dbReference type="ARBA" id="ARBA00023125"/>
    </source>
</evidence>
<proteinExistence type="predicted"/>
<protein>
    <submittedName>
        <fullName evidence="7">TetR/AcrR family transcriptional regulator</fullName>
    </submittedName>
</protein>